<dbReference type="GO" id="GO:0042803">
    <property type="term" value="F:protein homodimerization activity"/>
    <property type="evidence" value="ECO:0007669"/>
    <property type="project" value="InterPro"/>
</dbReference>
<dbReference type="HAMAP" id="MF_01151">
    <property type="entry name" value="GrpE"/>
    <property type="match status" value="1"/>
</dbReference>
<dbReference type="RefSeq" id="WP_058580405.1">
    <property type="nucleotide sequence ID" value="NZ_LOPU01000013.1"/>
</dbReference>
<comment type="subunit">
    <text evidence="3">Homodimer.</text>
</comment>
<organism evidence="7 8">
    <name type="scientific">Haloprofundus marisrubri</name>
    <dbReference type="NCBI Taxonomy" id="1514971"/>
    <lineage>
        <taxon>Archaea</taxon>
        <taxon>Methanobacteriati</taxon>
        <taxon>Methanobacteriota</taxon>
        <taxon>Stenosarchaea group</taxon>
        <taxon>Halobacteria</taxon>
        <taxon>Halobacteriales</taxon>
        <taxon>Haloferacaceae</taxon>
        <taxon>Haloprofundus</taxon>
    </lineage>
</organism>
<name>A0A0W1RCY9_9EURY</name>
<dbReference type="PANTHER" id="PTHR21237">
    <property type="entry name" value="GRPE PROTEIN"/>
    <property type="match status" value="1"/>
</dbReference>
<dbReference type="PRINTS" id="PR00773">
    <property type="entry name" value="GRPEPROTEIN"/>
</dbReference>
<feature type="compositionally biased region" description="Basic and acidic residues" evidence="6">
    <location>
        <begin position="32"/>
        <end position="41"/>
    </location>
</feature>
<accession>A0A0W1RCY9</accession>
<keyword evidence="3" id="KW-0963">Cytoplasm</keyword>
<comment type="function">
    <text evidence="3 4">Participates actively in the response to hyperosmotic and heat shock by preventing the aggregation of stress-denatured proteins, in association with DnaK and GrpE. It is the nucleotide exchange factor for DnaK and may function as a thermosensor. Unfolded proteins bind initially to DnaJ; upon interaction with the DnaJ-bound protein, DnaK hydrolyzes its bound ATP, resulting in the formation of a stable complex. GrpE releases ADP from DnaK; ATP binding to DnaK triggers the release of the substrate protein, thus completing the reaction cycle. Several rounds of ATP-dependent interactions between DnaJ, DnaK and GrpE are required for fully efficient folding.</text>
</comment>
<comment type="similarity">
    <text evidence="1 3 5">Belongs to the GrpE family.</text>
</comment>
<dbReference type="SUPFAM" id="SSF51064">
    <property type="entry name" value="Head domain of nucleotide exchange factor GrpE"/>
    <property type="match status" value="1"/>
</dbReference>
<dbReference type="STRING" id="1514971.AUR64_05260"/>
<evidence type="ECO:0000256" key="6">
    <source>
        <dbReference type="SAM" id="MobiDB-lite"/>
    </source>
</evidence>
<feature type="region of interest" description="Disordered" evidence="6">
    <location>
        <begin position="74"/>
        <end position="94"/>
    </location>
</feature>
<dbReference type="GO" id="GO:0000774">
    <property type="term" value="F:adenyl-nucleotide exchange factor activity"/>
    <property type="evidence" value="ECO:0007669"/>
    <property type="project" value="InterPro"/>
</dbReference>
<dbReference type="OrthoDB" id="372230at2157"/>
<comment type="subcellular location">
    <subcellularLocation>
        <location evidence="3">Cytoplasm</location>
    </subcellularLocation>
</comment>
<keyword evidence="3 4" id="KW-0346">Stress response</keyword>
<dbReference type="GO" id="GO:0006457">
    <property type="term" value="P:protein folding"/>
    <property type="evidence" value="ECO:0007669"/>
    <property type="project" value="InterPro"/>
</dbReference>
<dbReference type="GO" id="GO:0051087">
    <property type="term" value="F:protein-folding chaperone binding"/>
    <property type="evidence" value="ECO:0007669"/>
    <property type="project" value="InterPro"/>
</dbReference>
<keyword evidence="8" id="KW-1185">Reference proteome</keyword>
<evidence type="ECO:0000256" key="1">
    <source>
        <dbReference type="ARBA" id="ARBA00009054"/>
    </source>
</evidence>
<feature type="compositionally biased region" description="Basic and acidic residues" evidence="6">
    <location>
        <begin position="10"/>
        <end position="21"/>
    </location>
</feature>
<feature type="compositionally biased region" description="Basic and acidic residues" evidence="6">
    <location>
        <begin position="84"/>
        <end position="94"/>
    </location>
</feature>
<feature type="compositionally biased region" description="Acidic residues" evidence="6">
    <location>
        <begin position="164"/>
        <end position="176"/>
    </location>
</feature>
<keyword evidence="2 3" id="KW-0143">Chaperone</keyword>
<evidence type="ECO:0000313" key="8">
    <source>
        <dbReference type="Proteomes" id="UP000054387"/>
    </source>
</evidence>
<evidence type="ECO:0000256" key="5">
    <source>
        <dbReference type="RuleBase" id="RU004478"/>
    </source>
</evidence>
<dbReference type="PANTHER" id="PTHR21237:SF23">
    <property type="entry name" value="GRPE PROTEIN HOMOLOG, MITOCHONDRIAL"/>
    <property type="match status" value="1"/>
</dbReference>
<dbReference type="Proteomes" id="UP000054387">
    <property type="component" value="Unassembled WGS sequence"/>
</dbReference>
<evidence type="ECO:0000256" key="4">
    <source>
        <dbReference type="RuleBase" id="RU000639"/>
    </source>
</evidence>
<dbReference type="AlphaFoldDB" id="A0A0W1RCY9"/>
<dbReference type="GO" id="GO:0005737">
    <property type="term" value="C:cytoplasm"/>
    <property type="evidence" value="ECO:0007669"/>
    <property type="project" value="UniProtKB-SubCell"/>
</dbReference>
<dbReference type="EMBL" id="LOPU01000013">
    <property type="protein sequence ID" value="KTG11120.1"/>
    <property type="molecule type" value="Genomic_DNA"/>
</dbReference>
<sequence length="225" mass="24784">MTDDATDESAAERQADEHTEESVDGASADAEAAERVDHGGEQVEGESATDGLAARAAEYDDDLAADVAALQSRADELESDLDEKDARVEELESGLRRTQADFKNYKKRAQKKQDDIRDRATEDLVARLVGVRDNLLRALDQEESADIRPGVESTLKEFDRVLDDENVEPIEPDAGEPVDPQRHEVMMRVDSDHPEGTVADVYQPGYEMAEKVIRAAQVTVSKGDE</sequence>
<evidence type="ECO:0000313" key="7">
    <source>
        <dbReference type="EMBL" id="KTG11120.1"/>
    </source>
</evidence>
<comment type="caution">
    <text evidence="7">The sequence shown here is derived from an EMBL/GenBank/DDBJ whole genome shotgun (WGS) entry which is preliminary data.</text>
</comment>
<dbReference type="Gene3D" id="2.30.22.10">
    <property type="entry name" value="Head domain of nucleotide exchange factor GrpE"/>
    <property type="match status" value="1"/>
</dbReference>
<proteinExistence type="inferred from homology"/>
<dbReference type="GO" id="GO:0051082">
    <property type="term" value="F:unfolded protein binding"/>
    <property type="evidence" value="ECO:0007669"/>
    <property type="project" value="TreeGrafter"/>
</dbReference>
<evidence type="ECO:0000256" key="3">
    <source>
        <dbReference type="HAMAP-Rule" id="MF_01151"/>
    </source>
</evidence>
<dbReference type="InterPro" id="IPR000740">
    <property type="entry name" value="GrpE"/>
</dbReference>
<dbReference type="InterPro" id="IPR009012">
    <property type="entry name" value="GrpE_head"/>
</dbReference>
<dbReference type="SUPFAM" id="SSF58014">
    <property type="entry name" value="Coiled-coil domain of nucleotide exchange factor GrpE"/>
    <property type="match status" value="1"/>
</dbReference>
<dbReference type="CDD" id="cd00446">
    <property type="entry name" value="GrpE"/>
    <property type="match status" value="1"/>
</dbReference>
<feature type="region of interest" description="Disordered" evidence="6">
    <location>
        <begin position="163"/>
        <end position="182"/>
    </location>
</feature>
<reference evidence="7 8" key="1">
    <citation type="submission" date="2015-12" db="EMBL/GenBank/DDBJ databases">
        <title>Haloprofundus marisrubri gen. nov., sp. nov., an extremely halophilic archaeon isolated from the Discovery deep brine-seawater interface in the Red Sea.</title>
        <authorList>
            <person name="Zhang G."/>
            <person name="Stingl U."/>
            <person name="Rashid M."/>
        </authorList>
    </citation>
    <scope>NUCLEOTIDE SEQUENCE [LARGE SCALE GENOMIC DNA]</scope>
    <source>
        <strain evidence="7 8">SB9</strain>
    </source>
</reference>
<protein>
    <recommendedName>
        <fullName evidence="3 4">Protein GrpE</fullName>
    </recommendedName>
    <alternativeName>
        <fullName evidence="3">HSP-70 cofactor</fullName>
    </alternativeName>
</protein>
<dbReference type="PROSITE" id="PS01071">
    <property type="entry name" value="GRPE"/>
    <property type="match status" value="1"/>
</dbReference>
<dbReference type="Gene3D" id="3.90.20.20">
    <property type="match status" value="1"/>
</dbReference>
<dbReference type="InterPro" id="IPR013805">
    <property type="entry name" value="GrpE_CC"/>
</dbReference>
<feature type="region of interest" description="Disordered" evidence="6">
    <location>
        <begin position="1"/>
        <end position="56"/>
    </location>
</feature>
<dbReference type="Pfam" id="PF01025">
    <property type="entry name" value="GrpE"/>
    <property type="match status" value="1"/>
</dbReference>
<evidence type="ECO:0000256" key="2">
    <source>
        <dbReference type="ARBA" id="ARBA00023186"/>
    </source>
</evidence>
<gene>
    <name evidence="3" type="primary">grpE</name>
    <name evidence="7" type="ORF">AUR64_05260</name>
</gene>